<evidence type="ECO:0000313" key="2">
    <source>
        <dbReference type="Proteomes" id="UP001159427"/>
    </source>
</evidence>
<evidence type="ECO:0000313" key="1">
    <source>
        <dbReference type="EMBL" id="CAH3185975.1"/>
    </source>
</evidence>
<dbReference type="Proteomes" id="UP001159427">
    <property type="component" value="Unassembled WGS sequence"/>
</dbReference>
<name>A0ABN8S414_9CNID</name>
<feature type="non-terminal residue" evidence="1">
    <location>
        <position position="78"/>
    </location>
</feature>
<keyword evidence="2" id="KW-1185">Reference proteome</keyword>
<gene>
    <name evidence="1" type="ORF">PEVE_00016471</name>
</gene>
<comment type="caution">
    <text evidence="1">The sequence shown here is derived from an EMBL/GenBank/DDBJ whole genome shotgun (WGS) entry which is preliminary data.</text>
</comment>
<dbReference type="EMBL" id="CALNXI010002299">
    <property type="protein sequence ID" value="CAH3185975.1"/>
    <property type="molecule type" value="Genomic_DNA"/>
</dbReference>
<feature type="non-terminal residue" evidence="1">
    <location>
        <position position="1"/>
    </location>
</feature>
<protein>
    <submittedName>
        <fullName evidence="1">Uncharacterized protein</fullName>
    </submittedName>
</protein>
<reference evidence="1 2" key="1">
    <citation type="submission" date="2022-05" db="EMBL/GenBank/DDBJ databases">
        <authorList>
            <consortium name="Genoscope - CEA"/>
            <person name="William W."/>
        </authorList>
    </citation>
    <scope>NUCLEOTIDE SEQUENCE [LARGE SCALE GENOMIC DNA]</scope>
</reference>
<sequence>SLKKGSSSVSCGYNAPSVKRIGPIYGSTSPGISPKVISVAMGGLTIKKAYDRICLEDFRRTCFGRVVGVWGRRGSISF</sequence>
<proteinExistence type="predicted"/>
<accession>A0ABN8S414</accession>
<organism evidence="1 2">
    <name type="scientific">Porites evermanni</name>
    <dbReference type="NCBI Taxonomy" id="104178"/>
    <lineage>
        <taxon>Eukaryota</taxon>
        <taxon>Metazoa</taxon>
        <taxon>Cnidaria</taxon>
        <taxon>Anthozoa</taxon>
        <taxon>Hexacorallia</taxon>
        <taxon>Scleractinia</taxon>
        <taxon>Fungiina</taxon>
        <taxon>Poritidae</taxon>
        <taxon>Porites</taxon>
    </lineage>
</organism>